<dbReference type="Pfam" id="PF25917">
    <property type="entry name" value="BSH_RND"/>
    <property type="match status" value="1"/>
</dbReference>
<dbReference type="InterPro" id="IPR058625">
    <property type="entry name" value="MdtA-like_BSH"/>
</dbReference>
<evidence type="ECO:0000256" key="4">
    <source>
        <dbReference type="SAM" id="SignalP"/>
    </source>
</evidence>
<dbReference type="GO" id="GO:0015562">
    <property type="term" value="F:efflux transmembrane transporter activity"/>
    <property type="evidence" value="ECO:0007669"/>
    <property type="project" value="TreeGrafter"/>
</dbReference>
<organism evidence="7">
    <name type="scientific">Telmatobacter sp. DSM 110680</name>
    <dbReference type="NCBI Taxonomy" id="3036704"/>
    <lineage>
        <taxon>Bacteria</taxon>
        <taxon>Pseudomonadati</taxon>
        <taxon>Acidobacteriota</taxon>
        <taxon>Terriglobia</taxon>
        <taxon>Terriglobales</taxon>
        <taxon>Acidobacteriaceae</taxon>
        <taxon>Telmatobacter</taxon>
    </lineage>
</organism>
<evidence type="ECO:0000259" key="5">
    <source>
        <dbReference type="Pfam" id="PF25917"/>
    </source>
</evidence>
<sequence length="370" mass="39629">MRRILIFGIALLSGLVVVGCQQGTQKAPQAAAGMQAMPVKTVAVSLQPVAQSSEYMATIKSRRSATILPQVNGILTKILVHSGEHVKAGQALMEIDPRQQQATVAAQGATERQKKALLDYNTIELDRQKKLFAAGVTSRDAMDQAQQAFDNAKADYEASRGTRDMQEQQLGYFTLRAPFDGVVGDIPVHVGDYVSPSMGTTASALTTVDQAGDLEAYIYIPTERSSEARVGLAVELSDTSGKLLEKTKIDFLSPQVDPTLQGILAKAPLHPTPEIMRNAQLIKARIIWSTKPMVVVPVLAVTRQGGQPFVYVLQKQPNGQFTAAETPVTLGDTVENSYSITSGLKAGDQVVISSTQFLVNGMPVSPLPGA</sequence>
<accession>A0AAU7DPC0</accession>
<dbReference type="AlphaFoldDB" id="A0AAU7DPC0"/>
<feature type="signal peptide" evidence="4">
    <location>
        <begin position="1"/>
        <end position="18"/>
    </location>
</feature>
<feature type="chain" id="PRO_5043963814" evidence="4">
    <location>
        <begin position="19"/>
        <end position="370"/>
    </location>
</feature>
<evidence type="ECO:0000256" key="2">
    <source>
        <dbReference type="ARBA" id="ARBA00009477"/>
    </source>
</evidence>
<evidence type="ECO:0000256" key="1">
    <source>
        <dbReference type="ARBA" id="ARBA00004196"/>
    </source>
</evidence>
<dbReference type="Gene3D" id="2.40.50.100">
    <property type="match status" value="1"/>
</dbReference>
<dbReference type="Gene3D" id="1.10.287.470">
    <property type="entry name" value="Helix hairpin bin"/>
    <property type="match status" value="1"/>
</dbReference>
<evidence type="ECO:0000313" key="7">
    <source>
        <dbReference type="EMBL" id="XBH19113.1"/>
    </source>
</evidence>
<keyword evidence="3" id="KW-0813">Transport</keyword>
<name>A0AAU7DPC0_9BACT</name>
<dbReference type="EMBL" id="CP121196">
    <property type="protein sequence ID" value="XBH19113.1"/>
    <property type="molecule type" value="Genomic_DNA"/>
</dbReference>
<dbReference type="InterPro" id="IPR006143">
    <property type="entry name" value="RND_pump_MFP"/>
</dbReference>
<evidence type="ECO:0000256" key="3">
    <source>
        <dbReference type="ARBA" id="ARBA00022448"/>
    </source>
</evidence>
<feature type="domain" description="Multidrug resistance protein MdtA-like C-terminal permuted SH3" evidence="6">
    <location>
        <begin position="294"/>
        <end position="356"/>
    </location>
</feature>
<dbReference type="Pfam" id="PF25967">
    <property type="entry name" value="RND-MFP_C"/>
    <property type="match status" value="1"/>
</dbReference>
<comment type="subcellular location">
    <subcellularLocation>
        <location evidence="1">Cell envelope</location>
    </subcellularLocation>
</comment>
<dbReference type="NCBIfam" id="TIGR01730">
    <property type="entry name" value="RND_mfp"/>
    <property type="match status" value="1"/>
</dbReference>
<dbReference type="SUPFAM" id="SSF111369">
    <property type="entry name" value="HlyD-like secretion proteins"/>
    <property type="match status" value="1"/>
</dbReference>
<dbReference type="Gene3D" id="2.40.30.170">
    <property type="match status" value="1"/>
</dbReference>
<feature type="domain" description="Multidrug resistance protein MdtA-like barrel-sandwich hybrid" evidence="5">
    <location>
        <begin position="63"/>
        <end position="203"/>
    </location>
</feature>
<gene>
    <name evidence="7" type="ORF">P8935_07285</name>
</gene>
<keyword evidence="4" id="KW-0732">Signal</keyword>
<protein>
    <submittedName>
        <fullName evidence="7">Efflux RND transporter periplasmic adaptor subunit</fullName>
    </submittedName>
</protein>
<dbReference type="PANTHER" id="PTHR30469">
    <property type="entry name" value="MULTIDRUG RESISTANCE PROTEIN MDTA"/>
    <property type="match status" value="1"/>
</dbReference>
<dbReference type="RefSeq" id="WP_348264328.1">
    <property type="nucleotide sequence ID" value="NZ_CP121196.1"/>
</dbReference>
<dbReference type="InterPro" id="IPR058627">
    <property type="entry name" value="MdtA-like_C"/>
</dbReference>
<proteinExistence type="inferred from homology"/>
<dbReference type="PROSITE" id="PS51257">
    <property type="entry name" value="PROKAR_LIPOPROTEIN"/>
    <property type="match status" value="1"/>
</dbReference>
<dbReference type="Gene3D" id="2.40.420.20">
    <property type="match status" value="1"/>
</dbReference>
<reference evidence="7" key="1">
    <citation type="submission" date="2023-03" db="EMBL/GenBank/DDBJ databases">
        <title>Edaphobacter sp.</title>
        <authorList>
            <person name="Huber K.J."/>
            <person name="Papendorf J."/>
            <person name="Pilke C."/>
            <person name="Bunk B."/>
            <person name="Sproeer C."/>
            <person name="Pester M."/>
        </authorList>
    </citation>
    <scope>NUCLEOTIDE SEQUENCE</scope>
    <source>
        <strain evidence="7">DSM 110680</strain>
    </source>
</reference>
<comment type="similarity">
    <text evidence="2">Belongs to the membrane fusion protein (MFP) (TC 8.A.1) family.</text>
</comment>
<dbReference type="PANTHER" id="PTHR30469:SF39">
    <property type="entry name" value="SLL0180 PROTEIN"/>
    <property type="match status" value="1"/>
</dbReference>
<dbReference type="GO" id="GO:1990281">
    <property type="term" value="C:efflux pump complex"/>
    <property type="evidence" value="ECO:0007669"/>
    <property type="project" value="TreeGrafter"/>
</dbReference>
<evidence type="ECO:0000259" key="6">
    <source>
        <dbReference type="Pfam" id="PF25967"/>
    </source>
</evidence>